<organism evidence="2 3">
    <name type="scientific">Rhodococcus oryzae</name>
    <dbReference type="NCBI Taxonomy" id="2571143"/>
    <lineage>
        <taxon>Bacteria</taxon>
        <taxon>Bacillati</taxon>
        <taxon>Actinomycetota</taxon>
        <taxon>Actinomycetes</taxon>
        <taxon>Mycobacteriales</taxon>
        <taxon>Nocardiaceae</taxon>
        <taxon>Rhodococcus</taxon>
    </lineage>
</organism>
<evidence type="ECO:0000313" key="3">
    <source>
        <dbReference type="Proteomes" id="UP000305109"/>
    </source>
</evidence>
<evidence type="ECO:0000313" key="2">
    <source>
        <dbReference type="EMBL" id="TJZ81311.1"/>
    </source>
</evidence>
<evidence type="ECO:0000256" key="1">
    <source>
        <dbReference type="SAM" id="MobiDB-lite"/>
    </source>
</evidence>
<accession>A0ABY2RQH7</accession>
<feature type="compositionally biased region" description="Basic and acidic residues" evidence="1">
    <location>
        <begin position="74"/>
        <end position="84"/>
    </location>
</feature>
<feature type="region of interest" description="Disordered" evidence="1">
    <location>
        <begin position="55"/>
        <end position="84"/>
    </location>
</feature>
<dbReference type="Proteomes" id="UP000305109">
    <property type="component" value="Unassembled WGS sequence"/>
</dbReference>
<dbReference type="RefSeq" id="WP_136906441.1">
    <property type="nucleotide sequence ID" value="NZ_SUMD01000001.1"/>
</dbReference>
<keyword evidence="3" id="KW-1185">Reference proteome</keyword>
<protein>
    <submittedName>
        <fullName evidence="2">Uncharacterized protein</fullName>
    </submittedName>
</protein>
<gene>
    <name evidence="2" type="ORF">FCG67_01285</name>
</gene>
<comment type="caution">
    <text evidence="2">The sequence shown here is derived from an EMBL/GenBank/DDBJ whole genome shotgun (WGS) entry which is preliminary data.</text>
</comment>
<reference evidence="2 3" key="1">
    <citation type="submission" date="2019-04" db="EMBL/GenBank/DDBJ databases">
        <title>Rhodococcus oryzae sp. nov., a novel actinomycete isolated from rhizosphere soil of rice (Oryza sativa L.).</title>
        <authorList>
            <person name="Li C."/>
        </authorList>
    </citation>
    <scope>NUCLEOTIDE SEQUENCE [LARGE SCALE GENOMIC DNA]</scope>
    <source>
        <strain evidence="2 3">NEAU-CX67</strain>
    </source>
</reference>
<dbReference type="EMBL" id="SUMD01000001">
    <property type="protein sequence ID" value="TJZ81311.1"/>
    <property type="molecule type" value="Genomic_DNA"/>
</dbReference>
<name>A0ABY2RQH7_9NOCA</name>
<proteinExistence type="predicted"/>
<sequence>MSTSTGRGGLNRWIAGVRGYNSRQASNSSNIHAIVRLARRRRQVGVALPDGELLLSDPRRPGDGSLSPAYALDTRTRGGGDPDPWHSLAAGTVDLVARVDTGTLGDGDLDENALLAVYAVATALSSDRDRAERALPIVKDLLATLRSMFPGGGRGGEK</sequence>